<accession>X1M034</accession>
<protein>
    <submittedName>
        <fullName evidence="1">Uncharacterized protein</fullName>
    </submittedName>
</protein>
<comment type="caution">
    <text evidence="1">The sequence shown here is derived from an EMBL/GenBank/DDBJ whole genome shotgun (WGS) entry which is preliminary data.</text>
</comment>
<dbReference type="AlphaFoldDB" id="X1M034"/>
<feature type="non-terminal residue" evidence="1">
    <location>
        <position position="1"/>
    </location>
</feature>
<evidence type="ECO:0000313" key="1">
    <source>
        <dbReference type="EMBL" id="GAI24718.1"/>
    </source>
</evidence>
<gene>
    <name evidence="1" type="ORF">S06H3_25871</name>
</gene>
<organism evidence="1">
    <name type="scientific">marine sediment metagenome</name>
    <dbReference type="NCBI Taxonomy" id="412755"/>
    <lineage>
        <taxon>unclassified sequences</taxon>
        <taxon>metagenomes</taxon>
        <taxon>ecological metagenomes</taxon>
    </lineage>
</organism>
<proteinExistence type="predicted"/>
<sequence length="86" mass="9368">ISAKGVEVVTPEGISMKEAIKINTEGAKREGLEELKDDGTLVLTDEARNVGKELYGLDLSEIRFADMEDVGKELLAAGTKLVEKYK</sequence>
<name>X1M034_9ZZZZ</name>
<dbReference type="EMBL" id="BARV01014915">
    <property type="protein sequence ID" value="GAI24718.1"/>
    <property type="molecule type" value="Genomic_DNA"/>
</dbReference>
<reference evidence="1" key="1">
    <citation type="journal article" date="2014" name="Front. Microbiol.">
        <title>High frequency of phylogenetically diverse reductive dehalogenase-homologous genes in deep subseafloor sedimentary metagenomes.</title>
        <authorList>
            <person name="Kawai M."/>
            <person name="Futagami T."/>
            <person name="Toyoda A."/>
            <person name="Takaki Y."/>
            <person name="Nishi S."/>
            <person name="Hori S."/>
            <person name="Arai W."/>
            <person name="Tsubouchi T."/>
            <person name="Morono Y."/>
            <person name="Uchiyama I."/>
            <person name="Ito T."/>
            <person name="Fujiyama A."/>
            <person name="Inagaki F."/>
            <person name="Takami H."/>
        </authorList>
    </citation>
    <scope>NUCLEOTIDE SEQUENCE</scope>
    <source>
        <strain evidence="1">Expedition CK06-06</strain>
    </source>
</reference>